<feature type="transmembrane region" description="Helical" evidence="5">
    <location>
        <begin position="324"/>
        <end position="349"/>
    </location>
</feature>
<accession>A0AAJ0G4P9</accession>
<evidence type="ECO:0000313" key="7">
    <source>
        <dbReference type="Proteomes" id="UP001271007"/>
    </source>
</evidence>
<feature type="transmembrane region" description="Helical" evidence="5">
    <location>
        <begin position="293"/>
        <end position="312"/>
    </location>
</feature>
<protein>
    <recommendedName>
        <fullName evidence="8">Auxin efflux carrier</fullName>
    </recommendedName>
</protein>
<evidence type="ECO:0000256" key="1">
    <source>
        <dbReference type="ARBA" id="ARBA00004141"/>
    </source>
</evidence>
<feature type="transmembrane region" description="Helical" evidence="5">
    <location>
        <begin position="75"/>
        <end position="96"/>
    </location>
</feature>
<dbReference type="Proteomes" id="UP001271007">
    <property type="component" value="Unassembled WGS sequence"/>
</dbReference>
<dbReference type="GO" id="GO:0055085">
    <property type="term" value="P:transmembrane transport"/>
    <property type="evidence" value="ECO:0007669"/>
    <property type="project" value="InterPro"/>
</dbReference>
<name>A0AAJ0G4P9_9PEZI</name>
<dbReference type="PANTHER" id="PTHR31794:SF4">
    <property type="entry name" value="AUXIN EFFLUX TRANSPORTER FAMILY PROTEIN (EUROFUNG)"/>
    <property type="match status" value="1"/>
</dbReference>
<dbReference type="AlphaFoldDB" id="A0AAJ0G4P9"/>
<dbReference type="PANTHER" id="PTHR31794">
    <property type="entry name" value="AUXIN EFFLUX TRANSPORTER FAMILY PROTEIN (EUROFUNG)"/>
    <property type="match status" value="1"/>
</dbReference>
<evidence type="ECO:0000256" key="3">
    <source>
        <dbReference type="ARBA" id="ARBA00022989"/>
    </source>
</evidence>
<dbReference type="EMBL" id="JAWDJX010000060">
    <property type="protein sequence ID" value="KAK3047552.1"/>
    <property type="molecule type" value="Genomic_DNA"/>
</dbReference>
<keyword evidence="7" id="KW-1185">Reference proteome</keyword>
<sequence length="426" mass="46087">MSSDAQSYLVPFLGALQASIAVLLTISAGVAAAQFRLLSESASKEISQVGVNLFLPALLITNIGSEVHAETILRYVPIVIWALTYGILSMLLGMAITRICKTPSWVTPAIAFNNTTSLPLLLVQSLAATQLLDTLDSSGGAVARAKSYFLVNAMVGNSLTFALGPKLLNVWTESADEDNDDENDNDHVEAQTQEAEHDNEETSLLPNQIARKQARVTFATWVQGRKFWKRLPEWLKETLNIVLAFVNPPVIGAVIGVVIGLVPALHRLFFNTQEEGGYLNAWLESALENIGELFPALMVVIVGVKLSTSMLRMKKGDESGTVPWIPLVLITLVRFVIWPAISIVVIYLLASKTNLLGDDPILWFAMMLAPTGPPALMLTALADLAGASEDEKMGIAKFLTIEYAISPMIFLTIVGALKASEAAVRS</sequence>
<evidence type="ECO:0000256" key="5">
    <source>
        <dbReference type="SAM" id="Phobius"/>
    </source>
</evidence>
<feature type="transmembrane region" description="Helical" evidence="5">
    <location>
        <begin position="12"/>
        <end position="33"/>
    </location>
</feature>
<dbReference type="InterPro" id="IPR004776">
    <property type="entry name" value="Mem_transp_PIN-like"/>
</dbReference>
<feature type="transmembrane region" description="Helical" evidence="5">
    <location>
        <begin position="361"/>
        <end position="386"/>
    </location>
</feature>
<gene>
    <name evidence="6" type="ORF">LTR09_011057</name>
</gene>
<feature type="transmembrane region" description="Helical" evidence="5">
    <location>
        <begin position="398"/>
        <end position="417"/>
    </location>
</feature>
<dbReference type="Pfam" id="PF03547">
    <property type="entry name" value="Mem_trans"/>
    <property type="match status" value="1"/>
</dbReference>
<evidence type="ECO:0000256" key="4">
    <source>
        <dbReference type="ARBA" id="ARBA00023136"/>
    </source>
</evidence>
<dbReference type="GO" id="GO:0005783">
    <property type="term" value="C:endoplasmic reticulum"/>
    <property type="evidence" value="ECO:0007669"/>
    <property type="project" value="TreeGrafter"/>
</dbReference>
<evidence type="ECO:0008006" key="8">
    <source>
        <dbReference type="Google" id="ProtNLM"/>
    </source>
</evidence>
<proteinExistence type="predicted"/>
<feature type="transmembrane region" description="Helical" evidence="5">
    <location>
        <begin position="239"/>
        <end position="262"/>
    </location>
</feature>
<evidence type="ECO:0000256" key="2">
    <source>
        <dbReference type="ARBA" id="ARBA00022692"/>
    </source>
</evidence>
<comment type="caution">
    <text evidence="6">The sequence shown here is derived from an EMBL/GenBank/DDBJ whole genome shotgun (WGS) entry which is preliminary data.</text>
</comment>
<comment type="subcellular location">
    <subcellularLocation>
        <location evidence="1">Membrane</location>
        <topology evidence="1">Multi-pass membrane protein</topology>
    </subcellularLocation>
</comment>
<reference evidence="6" key="1">
    <citation type="submission" date="2023-04" db="EMBL/GenBank/DDBJ databases">
        <title>Black Yeasts Isolated from many extreme environments.</title>
        <authorList>
            <person name="Coleine C."/>
            <person name="Stajich J.E."/>
            <person name="Selbmann L."/>
        </authorList>
    </citation>
    <scope>NUCLEOTIDE SEQUENCE</scope>
    <source>
        <strain evidence="6">CCFEE 5312</strain>
    </source>
</reference>
<keyword evidence="2 5" id="KW-0812">Transmembrane</keyword>
<keyword evidence="4 5" id="KW-0472">Membrane</keyword>
<keyword evidence="3 5" id="KW-1133">Transmembrane helix</keyword>
<organism evidence="6 7">
    <name type="scientific">Extremus antarcticus</name>
    <dbReference type="NCBI Taxonomy" id="702011"/>
    <lineage>
        <taxon>Eukaryota</taxon>
        <taxon>Fungi</taxon>
        <taxon>Dikarya</taxon>
        <taxon>Ascomycota</taxon>
        <taxon>Pezizomycotina</taxon>
        <taxon>Dothideomycetes</taxon>
        <taxon>Dothideomycetidae</taxon>
        <taxon>Mycosphaerellales</taxon>
        <taxon>Extremaceae</taxon>
        <taxon>Extremus</taxon>
    </lineage>
</organism>
<dbReference type="GO" id="GO:0016020">
    <property type="term" value="C:membrane"/>
    <property type="evidence" value="ECO:0007669"/>
    <property type="project" value="UniProtKB-SubCell"/>
</dbReference>
<evidence type="ECO:0000313" key="6">
    <source>
        <dbReference type="EMBL" id="KAK3047552.1"/>
    </source>
</evidence>